<dbReference type="RefSeq" id="WP_183772602.1">
    <property type="nucleotide sequence ID" value="NZ_JACIDK010000003.1"/>
</dbReference>
<name>A0A839ZZT1_9CAUL</name>
<gene>
    <name evidence="3" type="ORF">GGQ61_002262</name>
</gene>
<comment type="caution">
    <text evidence="3">The sequence shown here is derived from an EMBL/GenBank/DDBJ whole genome shotgun (WGS) entry which is preliminary data.</text>
</comment>
<proteinExistence type="predicted"/>
<dbReference type="Proteomes" id="UP000530564">
    <property type="component" value="Unassembled WGS sequence"/>
</dbReference>
<feature type="chain" id="PRO_5032703046" evidence="2">
    <location>
        <begin position="23"/>
        <end position="426"/>
    </location>
</feature>
<dbReference type="EMBL" id="JACIDK010000003">
    <property type="protein sequence ID" value="MBB3891534.1"/>
    <property type="molecule type" value="Genomic_DNA"/>
</dbReference>
<dbReference type="AlphaFoldDB" id="A0A839ZZT1"/>
<evidence type="ECO:0000313" key="3">
    <source>
        <dbReference type="EMBL" id="MBB3891534.1"/>
    </source>
</evidence>
<evidence type="ECO:0000313" key="4">
    <source>
        <dbReference type="Proteomes" id="UP000530564"/>
    </source>
</evidence>
<feature type="region of interest" description="Disordered" evidence="1">
    <location>
        <begin position="381"/>
        <end position="409"/>
    </location>
</feature>
<reference evidence="3 4" key="1">
    <citation type="submission" date="2020-08" db="EMBL/GenBank/DDBJ databases">
        <title>Genomic Encyclopedia of Type Strains, Phase IV (KMG-IV): sequencing the most valuable type-strain genomes for metagenomic binning, comparative biology and taxonomic classification.</title>
        <authorList>
            <person name="Goeker M."/>
        </authorList>
    </citation>
    <scope>NUCLEOTIDE SEQUENCE [LARGE SCALE GENOMIC DNA]</scope>
    <source>
        <strain evidence="3 4">DSM 21793</strain>
    </source>
</reference>
<organism evidence="3 4">
    <name type="scientific">Phenylobacterium haematophilum</name>
    <dbReference type="NCBI Taxonomy" id="98513"/>
    <lineage>
        <taxon>Bacteria</taxon>
        <taxon>Pseudomonadati</taxon>
        <taxon>Pseudomonadota</taxon>
        <taxon>Alphaproteobacteria</taxon>
        <taxon>Caulobacterales</taxon>
        <taxon>Caulobacteraceae</taxon>
        <taxon>Phenylobacterium</taxon>
    </lineage>
</organism>
<accession>A0A839ZZT1</accession>
<feature type="signal peptide" evidence="2">
    <location>
        <begin position="1"/>
        <end position="22"/>
    </location>
</feature>
<keyword evidence="4" id="KW-1185">Reference proteome</keyword>
<feature type="region of interest" description="Disordered" evidence="1">
    <location>
        <begin position="178"/>
        <end position="204"/>
    </location>
</feature>
<sequence length="426" mass="43606">MQWVRTTALVAGAGLLAGAADAQTKQQVTGPVATYWMSAQTQTGFGAMGGGGGGRPSMGAMMGAMMGGGGGSNVAKTLTLQLGTSRKPTGAPSAEHLPPAGLRAGQSLPLVTPNSPVGPPRQDNYMPENYKPKGKLLVFWGCGEHAKAGQPIVIDFAKVAAGQAPPGMQALAGQFGTPMQPPSPSRNTTYGEWPNDKTRTSVPGAGSLVGDHLIRGTYTPDIKFALAAQQDFLGPLNLTKNLMNPSGSGQLAWNAVTNAEGYLATAVGASDGDTVVMWSSSEAQASAFAMPEYLSSADIKRLVASRALMAPSTTSCTIPVEFTKAAPQAMVQLAAYGGETNISYPPRPDDPKVAWNIDWTVKVRYKSQTGAMLGMEMPGMGGDDDDAGVARGTQGGQGGQQGKSPFGVPGVGGAILKGLGGRLPGL</sequence>
<keyword evidence="2" id="KW-0732">Signal</keyword>
<evidence type="ECO:0000256" key="1">
    <source>
        <dbReference type="SAM" id="MobiDB-lite"/>
    </source>
</evidence>
<evidence type="ECO:0000256" key="2">
    <source>
        <dbReference type="SAM" id="SignalP"/>
    </source>
</evidence>
<protein>
    <submittedName>
        <fullName evidence="3">Uncharacterized protein</fullName>
    </submittedName>
</protein>